<evidence type="ECO:0000256" key="6">
    <source>
        <dbReference type="SAM" id="MobiDB-lite"/>
    </source>
</evidence>
<evidence type="ECO:0000259" key="7">
    <source>
        <dbReference type="PROSITE" id="PS51158"/>
    </source>
</evidence>
<evidence type="ECO:0000256" key="4">
    <source>
        <dbReference type="ARBA" id="ARBA00022777"/>
    </source>
</evidence>
<keyword evidence="2" id="KW-0808">Transferase</keyword>
<feature type="compositionally biased region" description="Low complexity" evidence="6">
    <location>
        <begin position="100"/>
        <end position="124"/>
    </location>
</feature>
<feature type="compositionally biased region" description="Basic residues" evidence="6">
    <location>
        <begin position="545"/>
        <end position="558"/>
    </location>
</feature>
<dbReference type="PANTHER" id="PTHR45992:SF2">
    <property type="entry name" value="EUKARYOTIC ELONGATION FACTOR 2 KINASE"/>
    <property type="match status" value="1"/>
</dbReference>
<dbReference type="SUPFAM" id="SSF56112">
    <property type="entry name" value="Protein kinase-like (PK-like)"/>
    <property type="match status" value="1"/>
</dbReference>
<proteinExistence type="predicted"/>
<dbReference type="InterPro" id="IPR011009">
    <property type="entry name" value="Kinase-like_dom_sf"/>
</dbReference>
<organism evidence="8 9">
    <name type="scientific">Anaeramoeba flamelloides</name>
    <dbReference type="NCBI Taxonomy" id="1746091"/>
    <lineage>
        <taxon>Eukaryota</taxon>
        <taxon>Metamonada</taxon>
        <taxon>Anaeramoebidae</taxon>
        <taxon>Anaeramoeba</taxon>
    </lineage>
</organism>
<dbReference type="InterPro" id="IPR051852">
    <property type="entry name" value="Alpha-type_PK"/>
</dbReference>
<keyword evidence="8" id="KW-0251">Elongation factor</keyword>
<feature type="compositionally biased region" description="Basic and acidic residues" evidence="6">
    <location>
        <begin position="492"/>
        <end position="506"/>
    </location>
</feature>
<keyword evidence="1" id="KW-0723">Serine/threonine-protein kinase</keyword>
<feature type="region of interest" description="Disordered" evidence="6">
    <location>
        <begin position="56"/>
        <end position="246"/>
    </location>
</feature>
<dbReference type="AlphaFoldDB" id="A0AAV7ZLR4"/>
<dbReference type="PROSITE" id="PS51158">
    <property type="entry name" value="ALPHA_KINASE"/>
    <property type="match status" value="1"/>
</dbReference>
<evidence type="ECO:0000256" key="1">
    <source>
        <dbReference type="ARBA" id="ARBA00022527"/>
    </source>
</evidence>
<dbReference type="GO" id="GO:0004674">
    <property type="term" value="F:protein serine/threonine kinase activity"/>
    <property type="evidence" value="ECO:0007669"/>
    <property type="project" value="UniProtKB-KW"/>
</dbReference>
<dbReference type="Pfam" id="PF02816">
    <property type="entry name" value="Alpha_kinase"/>
    <property type="match status" value="1"/>
</dbReference>
<reference evidence="8" key="1">
    <citation type="submission" date="2022-08" db="EMBL/GenBank/DDBJ databases">
        <title>Novel sulphate-reducing endosymbionts in the free-living metamonad Anaeramoeba.</title>
        <authorList>
            <person name="Jerlstrom-Hultqvist J."/>
            <person name="Cepicka I."/>
            <person name="Gallot-Lavallee L."/>
            <person name="Salas-Leiva D."/>
            <person name="Curtis B.A."/>
            <person name="Zahonova K."/>
            <person name="Pipaliya S."/>
            <person name="Dacks J."/>
            <person name="Roger A.J."/>
        </authorList>
    </citation>
    <scope>NUCLEOTIDE SEQUENCE</scope>
    <source>
        <strain evidence="8">Busselton2</strain>
    </source>
</reference>
<feature type="compositionally biased region" description="Basic residues" evidence="6">
    <location>
        <begin position="185"/>
        <end position="205"/>
    </location>
</feature>
<dbReference type="SMART" id="SM00811">
    <property type="entry name" value="Alpha_kinase"/>
    <property type="match status" value="1"/>
</dbReference>
<keyword evidence="8" id="KW-0648">Protein biosynthesis</keyword>
<evidence type="ECO:0000313" key="9">
    <source>
        <dbReference type="Proteomes" id="UP001146793"/>
    </source>
</evidence>
<dbReference type="GO" id="GO:1903013">
    <property type="term" value="P:response to differentiation-inducing factor 1"/>
    <property type="evidence" value="ECO:0007669"/>
    <property type="project" value="TreeGrafter"/>
</dbReference>
<dbReference type="EMBL" id="JANTQA010000026">
    <property type="protein sequence ID" value="KAJ3442144.1"/>
    <property type="molecule type" value="Genomic_DNA"/>
</dbReference>
<evidence type="ECO:0000256" key="3">
    <source>
        <dbReference type="ARBA" id="ARBA00022741"/>
    </source>
</evidence>
<feature type="compositionally biased region" description="Low complexity" evidence="6">
    <location>
        <begin position="167"/>
        <end position="177"/>
    </location>
</feature>
<keyword evidence="3" id="KW-0547">Nucleotide-binding</keyword>
<evidence type="ECO:0000256" key="5">
    <source>
        <dbReference type="ARBA" id="ARBA00022840"/>
    </source>
</evidence>
<protein>
    <submittedName>
        <fullName evidence="8">Eukaryotic elongation factor 2 kinase-related</fullName>
    </submittedName>
</protein>
<dbReference type="GO" id="GO:0003746">
    <property type="term" value="F:translation elongation factor activity"/>
    <property type="evidence" value="ECO:0007669"/>
    <property type="project" value="UniProtKB-KW"/>
</dbReference>
<feature type="compositionally biased region" description="Low complexity" evidence="6">
    <location>
        <begin position="56"/>
        <end position="69"/>
    </location>
</feature>
<feature type="compositionally biased region" description="Basic residues" evidence="6">
    <location>
        <begin position="507"/>
        <end position="533"/>
    </location>
</feature>
<dbReference type="Proteomes" id="UP001146793">
    <property type="component" value="Unassembled WGS sequence"/>
</dbReference>
<dbReference type="InterPro" id="IPR004166">
    <property type="entry name" value="a-kinase_dom"/>
</dbReference>
<dbReference type="Gene3D" id="3.20.200.10">
    <property type="entry name" value="MHCK/EF2 kinase"/>
    <property type="match status" value="1"/>
</dbReference>
<accession>A0AAV7ZLR4</accession>
<dbReference type="PANTHER" id="PTHR45992">
    <property type="entry name" value="EUKARYOTIC ELONGATION FACTOR 2 KINASE-RELATED"/>
    <property type="match status" value="1"/>
</dbReference>
<feature type="compositionally biased region" description="Basic residues" evidence="6">
    <location>
        <begin position="128"/>
        <end position="166"/>
    </location>
</feature>
<sequence>MSSNENYSWGGRLSSVEELLKNIMDHSLKLGTSSNLSTKSTSSNSEFQSYSILVDSSGNSSPFSLSLSSQEETPKKDRAFSQSTSSSSSPQYSDNTLKNSSSNSFSSVGRSQSISSNEDNSSNDNTKKKLSKKKKKKKNKKKLIKKQKKPKKRMKNPKIRIKKKKTNNNNSSSSINKNEQEKEKEKKKKKEKQKKNKNKSKHKNKKTDNYSNSHSESENPFVNNTPQKRDLFLSSSDSDQENRNSSNLKIKKNINIVFLYYETKKDNKGISTKEHLKRIIKDFKKQIEKLYNKIGIKVVLIKKAAIHILHFNSKKNRLESKGNVKSDQNWDTAYWEALEQINNLKWDSNLRYLIQISIPFFFNNKSKINHFEKLKKINLNKAIWCCSVDENDEKNEINDNIELYQKIFNKQMKITIEIIKRSTSEFSLEKTFQFLQNNYFSKKNRKKKKKIKRRGKKHKSHVKHKEKEKNKDYLKKHKKKTKRNNNSSPSTSEKEHEKEKEKEKEKKNKRKKERKKEKEKKRKRKRKKKKTRKHTLDTDTNESTHKRHNKARKKKSKGITKEIKINDTIIKIDESHWTKFVSAKVLTLDPSISLRKLYDTVSNKGWLEQEREFRIYKKIFAKGSFRDVFLMMDKKGTIFVLKLFRDQNETEEILLNKSKQEVCISAIARNYAKRFLSKRPPRSVDFVIPFVLDFRNLNPQFGSRNNRHNNVNIKYAKSEISNLPLNSLICNGEIFLQGTFRRYTNNWNYKNTLYADKTVFAFSHFTYDRSNEKLMIVDLQGVGNILTDPAIHNNIKKNIKKKKQDQKLIWMNDNDLNLPGIVEFFKSHVCSKTCKKLNLKENEYQNIKHKEKKNTNSRKKSDKYYQLVCSNHFCSKRVKLKKLDFNYDMNQIYYCKKCKKERKNKNYEK</sequence>
<dbReference type="GO" id="GO:0031037">
    <property type="term" value="P:myosin II filament disassembly"/>
    <property type="evidence" value="ECO:0007669"/>
    <property type="project" value="TreeGrafter"/>
</dbReference>
<keyword evidence="4 8" id="KW-0418">Kinase</keyword>
<evidence type="ECO:0000256" key="2">
    <source>
        <dbReference type="ARBA" id="ARBA00022679"/>
    </source>
</evidence>
<feature type="compositionally biased region" description="Basic residues" evidence="6">
    <location>
        <begin position="474"/>
        <end position="483"/>
    </location>
</feature>
<feature type="domain" description="Alpha-type protein kinase" evidence="7">
    <location>
        <begin position="598"/>
        <end position="842"/>
    </location>
</feature>
<keyword evidence="5" id="KW-0067">ATP-binding</keyword>
<name>A0AAV7ZLR4_9EUKA</name>
<evidence type="ECO:0000313" key="8">
    <source>
        <dbReference type="EMBL" id="KAJ3442144.1"/>
    </source>
</evidence>
<feature type="compositionally biased region" description="Basic residues" evidence="6">
    <location>
        <begin position="442"/>
        <end position="464"/>
    </location>
</feature>
<dbReference type="GO" id="GO:0005524">
    <property type="term" value="F:ATP binding"/>
    <property type="evidence" value="ECO:0007669"/>
    <property type="project" value="UniProtKB-KW"/>
</dbReference>
<feature type="region of interest" description="Disordered" evidence="6">
    <location>
        <begin position="440"/>
        <end position="559"/>
    </location>
</feature>
<feature type="compositionally biased region" description="Polar residues" evidence="6">
    <location>
        <begin position="209"/>
        <end position="226"/>
    </location>
</feature>
<gene>
    <name evidence="8" type="ORF">M0812_11874</name>
</gene>
<feature type="compositionally biased region" description="Low complexity" evidence="6">
    <location>
        <begin position="81"/>
        <end position="93"/>
    </location>
</feature>
<comment type="caution">
    <text evidence="8">The sequence shown here is derived from an EMBL/GenBank/DDBJ whole genome shotgun (WGS) entry which is preliminary data.</text>
</comment>